<name>A0A5E4Q9G7_9NEOP</name>
<proteinExistence type="predicted"/>
<dbReference type="EMBL" id="FZQP02001859">
    <property type="protein sequence ID" value="VVC94045.1"/>
    <property type="molecule type" value="Genomic_DNA"/>
</dbReference>
<protein>
    <submittedName>
        <fullName evidence="1">Uncharacterized protein</fullName>
    </submittedName>
</protein>
<evidence type="ECO:0000313" key="1">
    <source>
        <dbReference type="EMBL" id="VVC94045.1"/>
    </source>
</evidence>
<evidence type="ECO:0000313" key="2">
    <source>
        <dbReference type="Proteomes" id="UP000324832"/>
    </source>
</evidence>
<keyword evidence="2" id="KW-1185">Reference proteome</keyword>
<dbReference type="Proteomes" id="UP000324832">
    <property type="component" value="Unassembled WGS sequence"/>
</dbReference>
<reference evidence="1 2" key="1">
    <citation type="submission" date="2017-07" db="EMBL/GenBank/DDBJ databases">
        <authorList>
            <person name="Talla V."/>
            <person name="Backstrom N."/>
        </authorList>
    </citation>
    <scope>NUCLEOTIDE SEQUENCE [LARGE SCALE GENOMIC DNA]</scope>
</reference>
<dbReference type="AlphaFoldDB" id="A0A5E4Q9G7"/>
<accession>A0A5E4Q9G7</accession>
<organism evidence="1 2">
    <name type="scientific">Leptidea sinapis</name>
    <dbReference type="NCBI Taxonomy" id="189913"/>
    <lineage>
        <taxon>Eukaryota</taxon>
        <taxon>Metazoa</taxon>
        <taxon>Ecdysozoa</taxon>
        <taxon>Arthropoda</taxon>
        <taxon>Hexapoda</taxon>
        <taxon>Insecta</taxon>
        <taxon>Pterygota</taxon>
        <taxon>Neoptera</taxon>
        <taxon>Endopterygota</taxon>
        <taxon>Lepidoptera</taxon>
        <taxon>Glossata</taxon>
        <taxon>Ditrysia</taxon>
        <taxon>Papilionoidea</taxon>
        <taxon>Pieridae</taxon>
        <taxon>Dismorphiinae</taxon>
        <taxon>Leptidea</taxon>
    </lineage>
</organism>
<sequence>MNKVIWGCRDLTQVEKYNQICNDELCDIDLPPEMIECAAVSLDRMINLELWMYLLIRTELPLRLDRYDTRLCV</sequence>
<gene>
    <name evidence="1" type="ORF">LSINAPIS_LOCUS6093</name>
</gene>